<dbReference type="RefSeq" id="WP_329780533.1">
    <property type="nucleotide sequence ID" value="NZ_JAYJJR010000013.1"/>
</dbReference>
<dbReference type="Proteomes" id="UP001299596">
    <property type="component" value="Unassembled WGS sequence"/>
</dbReference>
<evidence type="ECO:0000313" key="1">
    <source>
        <dbReference type="EMBL" id="MEB3022920.1"/>
    </source>
</evidence>
<evidence type="ECO:0000313" key="2">
    <source>
        <dbReference type="Proteomes" id="UP001299596"/>
    </source>
</evidence>
<comment type="caution">
    <text evidence="1">The sequence shown here is derived from an EMBL/GenBank/DDBJ whole genome shotgun (WGS) entry which is preliminary data.</text>
</comment>
<proteinExistence type="predicted"/>
<keyword evidence="2" id="KW-1185">Reference proteome</keyword>
<sequence>MSTPDDLVTTLLEVDEHEYARFVAHWMTRASDLDAAARLTGNEVVDALVAAAAAMVQYERTGAEPAWTHGRGRALTKRLWHPGAPGMFPYSLVHAPGSFIVRGIVIARDALVCV</sequence>
<accession>A0ABU5XKW3</accession>
<dbReference type="EMBL" id="JAYJJR010000013">
    <property type="protein sequence ID" value="MEB3022920.1"/>
    <property type="molecule type" value="Genomic_DNA"/>
</dbReference>
<gene>
    <name evidence="1" type="ORF">K6T79_17915</name>
</gene>
<name>A0ABU5XKW3_9MYCO</name>
<protein>
    <submittedName>
        <fullName evidence="1">Uncharacterized protein</fullName>
    </submittedName>
</protein>
<reference evidence="1 2" key="1">
    <citation type="submission" date="2023-12" db="EMBL/GenBank/DDBJ databases">
        <title>Description of new species of Mycobacterium terrae complex isolated from sewage at the Sao Paulo Zoological Park Foundation in Brazil.</title>
        <authorList>
            <person name="Romagnoli C.L."/>
            <person name="Conceicao E.C."/>
            <person name="Machado E."/>
            <person name="Barreto L.B.P.F."/>
            <person name="Sharma A."/>
            <person name="Silva N.M."/>
            <person name="Marques L.E."/>
            <person name="Juliana M.A."/>
            <person name="Lourenco M.C.S."/>
            <person name="Digiampietri L.A."/>
            <person name="Suffys P.N."/>
            <person name="Viana-Niero C."/>
        </authorList>
    </citation>
    <scope>NUCLEOTIDE SEQUENCE [LARGE SCALE GENOMIC DNA]</scope>
    <source>
        <strain evidence="1 2">MYC098</strain>
    </source>
</reference>
<organism evidence="1 2">
    <name type="scientific">[Mycobacterium] crassicus</name>
    <dbReference type="NCBI Taxonomy" id="2872309"/>
    <lineage>
        <taxon>Bacteria</taxon>
        <taxon>Bacillati</taxon>
        <taxon>Actinomycetota</taxon>
        <taxon>Actinomycetes</taxon>
        <taxon>Mycobacteriales</taxon>
        <taxon>Mycobacteriaceae</taxon>
        <taxon>Mycolicibacter</taxon>
    </lineage>
</organism>